<dbReference type="AlphaFoldDB" id="A0AAD5UYQ3"/>
<sequence>MVSDDKLKKDIEAFSGLEAQIEQPLPLYEPRQEPQVEVRPPQYEASPTPARSGYLKLRKVMYGLFIFLSLTQVGFFAVTVIPAGIPLDASHLISFKVAAAIWGVTAILSTLSSGIECASGNMVWCGLSVTECALSWTLIAASIFMTRIIRKNAEASGTGLQGNIAGVADDVPPSINGVPPSYEPDTKSASVLPL</sequence>
<keyword evidence="1" id="KW-1133">Transmembrane helix</keyword>
<evidence type="ECO:0000313" key="2">
    <source>
        <dbReference type="EMBL" id="KAJ3481372.1"/>
    </source>
</evidence>
<evidence type="ECO:0000313" key="3">
    <source>
        <dbReference type="Proteomes" id="UP001212997"/>
    </source>
</evidence>
<reference evidence="2" key="1">
    <citation type="submission" date="2022-07" db="EMBL/GenBank/DDBJ databases">
        <title>Genome Sequence of Physisporinus lineatus.</title>
        <authorList>
            <person name="Buettner E."/>
        </authorList>
    </citation>
    <scope>NUCLEOTIDE SEQUENCE</scope>
    <source>
        <strain evidence="2">VT162</strain>
    </source>
</reference>
<keyword evidence="3" id="KW-1185">Reference proteome</keyword>
<gene>
    <name evidence="2" type="ORF">NLI96_g7702</name>
</gene>
<protein>
    <submittedName>
        <fullName evidence="2">Uncharacterized protein</fullName>
    </submittedName>
</protein>
<comment type="caution">
    <text evidence="2">The sequence shown here is derived from an EMBL/GenBank/DDBJ whole genome shotgun (WGS) entry which is preliminary data.</text>
</comment>
<proteinExistence type="predicted"/>
<evidence type="ECO:0000256" key="1">
    <source>
        <dbReference type="SAM" id="Phobius"/>
    </source>
</evidence>
<accession>A0AAD5UYQ3</accession>
<dbReference type="EMBL" id="JANAWD010000325">
    <property type="protein sequence ID" value="KAJ3481372.1"/>
    <property type="molecule type" value="Genomic_DNA"/>
</dbReference>
<feature type="transmembrane region" description="Helical" evidence="1">
    <location>
        <begin position="60"/>
        <end position="85"/>
    </location>
</feature>
<keyword evidence="1" id="KW-0812">Transmembrane</keyword>
<feature type="transmembrane region" description="Helical" evidence="1">
    <location>
        <begin position="123"/>
        <end position="145"/>
    </location>
</feature>
<feature type="transmembrane region" description="Helical" evidence="1">
    <location>
        <begin position="91"/>
        <end position="111"/>
    </location>
</feature>
<name>A0AAD5UYQ3_9APHY</name>
<organism evidence="2 3">
    <name type="scientific">Meripilus lineatus</name>
    <dbReference type="NCBI Taxonomy" id="2056292"/>
    <lineage>
        <taxon>Eukaryota</taxon>
        <taxon>Fungi</taxon>
        <taxon>Dikarya</taxon>
        <taxon>Basidiomycota</taxon>
        <taxon>Agaricomycotina</taxon>
        <taxon>Agaricomycetes</taxon>
        <taxon>Polyporales</taxon>
        <taxon>Meripilaceae</taxon>
        <taxon>Meripilus</taxon>
    </lineage>
</organism>
<dbReference type="Proteomes" id="UP001212997">
    <property type="component" value="Unassembled WGS sequence"/>
</dbReference>
<keyword evidence="1" id="KW-0472">Membrane</keyword>